<keyword evidence="3" id="KW-1185">Reference proteome</keyword>
<dbReference type="Proteomes" id="UP000193396">
    <property type="component" value="Unassembled WGS sequence"/>
</dbReference>
<reference evidence="2 3" key="1">
    <citation type="submission" date="2014-03" db="EMBL/GenBank/DDBJ databases">
        <title>The draft genome sequence of Thalassospira alkalitolerans JCM 18968.</title>
        <authorList>
            <person name="Lai Q."/>
            <person name="Shao Z."/>
        </authorList>
    </citation>
    <scope>NUCLEOTIDE SEQUENCE [LARGE SCALE GENOMIC DNA]</scope>
    <source>
        <strain evidence="2 3">JCM 18968</strain>
    </source>
</reference>
<dbReference type="STRING" id="1293890.TALK_21185"/>
<dbReference type="AlphaFoldDB" id="A0A1Y2L6J3"/>
<evidence type="ECO:0000259" key="1">
    <source>
        <dbReference type="Pfam" id="PF08722"/>
    </source>
</evidence>
<organism evidence="2 3">
    <name type="scientific">Thalassospira alkalitolerans</name>
    <dbReference type="NCBI Taxonomy" id="1293890"/>
    <lineage>
        <taxon>Bacteria</taxon>
        <taxon>Pseudomonadati</taxon>
        <taxon>Pseudomonadota</taxon>
        <taxon>Alphaproteobacteria</taxon>
        <taxon>Rhodospirillales</taxon>
        <taxon>Thalassospiraceae</taxon>
        <taxon>Thalassospira</taxon>
    </lineage>
</organism>
<dbReference type="InterPro" id="IPR014833">
    <property type="entry name" value="TnsA_N"/>
</dbReference>
<evidence type="ECO:0000313" key="2">
    <source>
        <dbReference type="EMBL" id="OSQ42816.1"/>
    </source>
</evidence>
<protein>
    <recommendedName>
        <fullName evidence="1">TnsA endonuclease N-terminal domain-containing protein</fullName>
    </recommendedName>
</protein>
<name>A0A1Y2L6J3_9PROT</name>
<proteinExistence type="predicted"/>
<dbReference type="RefSeq" id="WP_085621162.1">
    <property type="nucleotide sequence ID" value="NZ_JFKB01000029.1"/>
</dbReference>
<sequence>MEHPVRRVVTRSKGRVVGYYYSSKARKLIPWESQLERDCYKLLDLLPNVDRFFAQPCIAITDDVSGQRKYYPDILVKMTEGLKVIEVKPLDELHKQENRLKFSRVKKWAYDRGYEFEVWTERHVRREPLKSNIEMLHSYRLVGAVQSKLDVLCRLFSQRRDISLGEVCDAIGCSGDLTSALPYVAEGMLIIDFDLPISLNSLAELNFEEFEL</sequence>
<evidence type="ECO:0000313" key="3">
    <source>
        <dbReference type="Proteomes" id="UP000193396"/>
    </source>
</evidence>
<dbReference type="OrthoDB" id="7594731at2"/>
<gene>
    <name evidence="2" type="ORF">TALK_21185</name>
</gene>
<comment type="caution">
    <text evidence="2">The sequence shown here is derived from an EMBL/GenBank/DDBJ whole genome shotgun (WGS) entry which is preliminary data.</text>
</comment>
<accession>A0A1Y2L6J3</accession>
<dbReference type="Pfam" id="PF08722">
    <property type="entry name" value="Tn7_TnsA-like_N"/>
    <property type="match status" value="1"/>
</dbReference>
<feature type="domain" description="TnsA endonuclease N-terminal" evidence="1">
    <location>
        <begin position="47"/>
        <end position="121"/>
    </location>
</feature>
<dbReference type="EMBL" id="JFKB01000029">
    <property type="protein sequence ID" value="OSQ42816.1"/>
    <property type="molecule type" value="Genomic_DNA"/>
</dbReference>